<comment type="caution">
    <text evidence="2">The sequence shown here is derived from an EMBL/GenBank/DDBJ whole genome shotgun (WGS) entry which is preliminary data.</text>
</comment>
<evidence type="ECO:0000256" key="1">
    <source>
        <dbReference type="SAM" id="Coils"/>
    </source>
</evidence>
<feature type="coiled-coil region" evidence="1">
    <location>
        <begin position="346"/>
        <end position="380"/>
    </location>
</feature>
<dbReference type="AlphaFoldDB" id="A0A9W7GCX2"/>
<keyword evidence="3" id="KW-1185">Reference proteome</keyword>
<gene>
    <name evidence="2" type="ORF">TrCOL_g78</name>
</gene>
<evidence type="ECO:0000313" key="3">
    <source>
        <dbReference type="Proteomes" id="UP001165065"/>
    </source>
</evidence>
<sequence>MYHKKKLHKQVKTVVHSRNALISNRARLESLSMEFLIKAQRALKNGDETLAKEALQLKRAQTEASHDVILHVDEETQLTNSLNKSLMDFQYIKEPHKSTLLEPPLSIPKTAALKFSYLPSGPAPVVDSWTDAFSKEIKNYGSFAVYAESKLQEAIHHGFQNQGGNHSKVDPGIPAVCLDLMLKMGNSAFGFRFAPLIRLLSTQLIRCIYIVNGDPSTTISEEDLDKASIRWLSSQKPWFLSNEEALKERDALKRRLKTESAGKDMKKLLDSRNAGIKLLFDKHQKWMRKIIFSTWRGWCTTEKAKKNKFRRYQQYKWLRRWKNYVFAGTGGDSDISGGQTALNSEERSWQKRFRAQEKEKQRMQEQIENLKEQLQHNQHELGVAYEIISDLQPHLSIDFIGQQNAAEKRKSAMRDIGEEKKRAAAGKQIRRTSNIGLDILHWKNKVKERMADKRLQNADLAVFARNKVVHHSMKCQTDISGSIIPENKRRHKRSLTNKAKKAAASPLIVGDIINIETRAPKMSPASITHAISLLLEILCKKYHSVSVKSLPHPRVPELIRDLLIKKYGVHALALKYLTSLCASSQKDESSDALFKIFNELTSINTSGTRMFKPEHLKFDVFLLVSFLRRLCPGGDYASLTRCLCDDDGRSWDRSAVCSSIHKSFPNICIKNPDLYKDMLAKVAALPVTTVKGKEKEPRVPLDEAIVVVMEYVEEERYARAQKPSKALVQASIKKIRPAMLKFIFSHHSKRRKAMEKSMELFKEWDAKLHKHGQVFDGEGVISGALRLQEFGELIRARTTFEPSEAEVLRMFLEWHELIEADKKVLDFTGKKVGDDLALMNLDKSMENIGVLVEGAEKEIQEADELLERKAKLQKEGMRQEMAVAAMEGGAGASILIPRAPLPKRAHLPDRNRLLYTKMQQRFMESQFSETDGVTAQTLESRMGGYKFGEAAFAKLCWNYRIE</sequence>
<dbReference type="EMBL" id="BRYA01000124">
    <property type="protein sequence ID" value="GMI40314.1"/>
    <property type="molecule type" value="Genomic_DNA"/>
</dbReference>
<dbReference type="Proteomes" id="UP001165065">
    <property type="component" value="Unassembled WGS sequence"/>
</dbReference>
<keyword evidence="1" id="KW-0175">Coiled coil</keyword>
<dbReference type="OrthoDB" id="195624at2759"/>
<reference evidence="3" key="1">
    <citation type="journal article" date="2023" name="Commun. Biol.">
        <title>Genome analysis of Parmales, the sister group of diatoms, reveals the evolutionary specialization of diatoms from phago-mixotrophs to photoautotrophs.</title>
        <authorList>
            <person name="Ban H."/>
            <person name="Sato S."/>
            <person name="Yoshikawa S."/>
            <person name="Yamada K."/>
            <person name="Nakamura Y."/>
            <person name="Ichinomiya M."/>
            <person name="Sato N."/>
            <person name="Blanc-Mathieu R."/>
            <person name="Endo H."/>
            <person name="Kuwata A."/>
            <person name="Ogata H."/>
        </authorList>
    </citation>
    <scope>NUCLEOTIDE SEQUENCE [LARGE SCALE GENOMIC DNA]</scope>
</reference>
<accession>A0A9W7GCX2</accession>
<evidence type="ECO:0000313" key="2">
    <source>
        <dbReference type="EMBL" id="GMI40314.1"/>
    </source>
</evidence>
<protein>
    <submittedName>
        <fullName evidence="2">Uncharacterized protein</fullName>
    </submittedName>
</protein>
<organism evidence="2 3">
    <name type="scientific">Triparma columacea</name>
    <dbReference type="NCBI Taxonomy" id="722753"/>
    <lineage>
        <taxon>Eukaryota</taxon>
        <taxon>Sar</taxon>
        <taxon>Stramenopiles</taxon>
        <taxon>Ochrophyta</taxon>
        <taxon>Bolidophyceae</taxon>
        <taxon>Parmales</taxon>
        <taxon>Triparmaceae</taxon>
        <taxon>Triparma</taxon>
    </lineage>
</organism>
<proteinExistence type="predicted"/>
<name>A0A9W7GCX2_9STRA</name>